<feature type="transmembrane region" description="Helical" evidence="1">
    <location>
        <begin position="136"/>
        <end position="164"/>
    </location>
</feature>
<keyword evidence="2" id="KW-0347">Helicase</keyword>
<dbReference type="RefSeq" id="WP_098775908.1">
    <property type="nucleotide sequence ID" value="NZ_NUHO01000019.1"/>
</dbReference>
<dbReference type="GO" id="GO:0004386">
    <property type="term" value="F:helicase activity"/>
    <property type="evidence" value="ECO:0007669"/>
    <property type="project" value="UniProtKB-KW"/>
</dbReference>
<comment type="caution">
    <text evidence="2">The sequence shown here is derived from an EMBL/GenBank/DDBJ whole genome shotgun (WGS) entry which is preliminary data.</text>
</comment>
<organism evidence="2 3">
    <name type="scientific">Bacillus cereus</name>
    <dbReference type="NCBI Taxonomy" id="1396"/>
    <lineage>
        <taxon>Bacteria</taxon>
        <taxon>Bacillati</taxon>
        <taxon>Bacillota</taxon>
        <taxon>Bacilli</taxon>
        <taxon>Bacillales</taxon>
        <taxon>Bacillaceae</taxon>
        <taxon>Bacillus</taxon>
        <taxon>Bacillus cereus group</taxon>
    </lineage>
</organism>
<dbReference type="Pfam" id="PF20225">
    <property type="entry name" value="DUF6584"/>
    <property type="match status" value="1"/>
</dbReference>
<keyword evidence="1" id="KW-0472">Membrane</keyword>
<dbReference type="EMBL" id="NUHO01000019">
    <property type="protein sequence ID" value="PGM96808.1"/>
    <property type="molecule type" value="Genomic_DNA"/>
</dbReference>
<accession>A0A2B9DVP9</accession>
<keyword evidence="1" id="KW-1133">Transmembrane helix</keyword>
<dbReference type="Proteomes" id="UP000222054">
    <property type="component" value="Unassembled WGS sequence"/>
</dbReference>
<dbReference type="AlphaFoldDB" id="A0A2B9DVP9"/>
<proteinExistence type="predicted"/>
<sequence length="176" mass="20671">MTEIIPKKTLQRIKKDIEDNNLGKARDRLHGLIATYPNELALRKKLGDIYFTLQYPEMAGRYWYLEKEKTDVMHVACLQFEKSMGNDPYHIVRALKFKGDHDIITGLYTEHPLQPLQKKAVEELIDDYEETWKDKLFTWGCLALFASLLFTAIIGIFTILDWIFQIEVNVPQYDDK</sequence>
<keyword evidence="2" id="KW-0378">Hydrolase</keyword>
<dbReference type="InterPro" id="IPR046491">
    <property type="entry name" value="DUF6584"/>
</dbReference>
<keyword evidence="2" id="KW-0067">ATP-binding</keyword>
<evidence type="ECO:0000313" key="2">
    <source>
        <dbReference type="EMBL" id="PGM96808.1"/>
    </source>
</evidence>
<reference evidence="2 3" key="1">
    <citation type="submission" date="2017-09" db="EMBL/GenBank/DDBJ databases">
        <title>Large-scale bioinformatics analysis of Bacillus genomes uncovers conserved roles of natural products in bacterial physiology.</title>
        <authorList>
            <consortium name="Agbiome Team Llc"/>
            <person name="Bleich R.M."/>
            <person name="Grubbs K.J."/>
            <person name="Santa Maria K.C."/>
            <person name="Allen S.E."/>
            <person name="Farag S."/>
            <person name="Shank E.A."/>
            <person name="Bowers A."/>
        </authorList>
    </citation>
    <scope>NUCLEOTIDE SEQUENCE [LARGE SCALE GENOMIC DNA]</scope>
    <source>
        <strain evidence="2 3">AFS053130</strain>
    </source>
</reference>
<keyword evidence="1" id="KW-0812">Transmembrane</keyword>
<evidence type="ECO:0000256" key="1">
    <source>
        <dbReference type="SAM" id="Phobius"/>
    </source>
</evidence>
<protein>
    <submittedName>
        <fullName evidence="2">DNA helicase</fullName>
    </submittedName>
</protein>
<keyword evidence="2" id="KW-0547">Nucleotide-binding</keyword>
<gene>
    <name evidence="2" type="ORF">CN958_03925</name>
</gene>
<evidence type="ECO:0000313" key="3">
    <source>
        <dbReference type="Proteomes" id="UP000222054"/>
    </source>
</evidence>
<name>A0A2B9DVP9_BACCE</name>